<proteinExistence type="predicted"/>
<dbReference type="GO" id="GO:0009380">
    <property type="term" value="C:excinuclease repair complex"/>
    <property type="evidence" value="ECO:0007669"/>
    <property type="project" value="TreeGrafter"/>
</dbReference>
<sequence>MAEGTAGSACVLADMGRCGAPCTGRQSVESYGDVVDRARAAISGSPREVVDAVHQRLAALIADERFEEAAVWRDRLAAFVRGAARYQRLSGLHHLDQVVAASPTDDRGWHLHVIRRGRLAAAGIAPRGTDPHRVVEALLALADDVTVVADDGAAVEESELLLRWLDSPDTRLVSISGDWTSPAAGAGGYLDKIGSSAPRDAEHVLGQPTTGWGTVSRPIAAQR</sequence>
<dbReference type="GO" id="GO:0006974">
    <property type="term" value="P:DNA damage response"/>
    <property type="evidence" value="ECO:0007669"/>
    <property type="project" value="TreeGrafter"/>
</dbReference>
<gene>
    <name evidence="2" type="ORF">UFOPK3992_01812</name>
</gene>
<dbReference type="PANTHER" id="PTHR30562:SF1">
    <property type="entry name" value="UVRABC SYSTEM PROTEIN C"/>
    <property type="match status" value="1"/>
</dbReference>
<dbReference type="PANTHER" id="PTHR30562">
    <property type="entry name" value="UVRC/OXIDOREDUCTASE"/>
    <property type="match status" value="1"/>
</dbReference>
<dbReference type="EMBL" id="CAFBOZ010000315">
    <property type="protein sequence ID" value="CAB5022804.1"/>
    <property type="molecule type" value="Genomic_DNA"/>
</dbReference>
<reference evidence="2" key="1">
    <citation type="submission" date="2020-05" db="EMBL/GenBank/DDBJ databases">
        <authorList>
            <person name="Chiriac C."/>
            <person name="Salcher M."/>
            <person name="Ghai R."/>
            <person name="Kavagutti S V."/>
        </authorList>
    </citation>
    <scope>NUCLEOTIDE SEQUENCE</scope>
</reference>
<dbReference type="InterPro" id="IPR050066">
    <property type="entry name" value="UvrABC_protein_C"/>
</dbReference>
<dbReference type="AlphaFoldDB" id="A0A6J7R448"/>
<organism evidence="2">
    <name type="scientific">freshwater metagenome</name>
    <dbReference type="NCBI Taxonomy" id="449393"/>
    <lineage>
        <taxon>unclassified sequences</taxon>
        <taxon>metagenomes</taxon>
        <taxon>ecological metagenomes</taxon>
    </lineage>
</organism>
<feature type="region of interest" description="Disordered" evidence="1">
    <location>
        <begin position="204"/>
        <end position="223"/>
    </location>
</feature>
<accession>A0A6J7R448</accession>
<evidence type="ECO:0000256" key="1">
    <source>
        <dbReference type="SAM" id="MobiDB-lite"/>
    </source>
</evidence>
<name>A0A6J7R448_9ZZZZ</name>
<protein>
    <submittedName>
        <fullName evidence="2">Unannotated protein</fullName>
    </submittedName>
</protein>
<evidence type="ECO:0000313" key="2">
    <source>
        <dbReference type="EMBL" id="CAB5022804.1"/>
    </source>
</evidence>